<feature type="transmembrane region" description="Helical" evidence="2">
    <location>
        <begin position="20"/>
        <end position="43"/>
    </location>
</feature>
<sequence>MDLFFFCEEDGGNMANSKYLKWGLVIIASVWASLIGTMIGYAWNITHMPQKLPEVEMPKIQNTNISIETQEKMEGYWTVAVFGVDSRDGTLGKGTRSDMQMLFNINLGTGEIRAVSVYRDTYLKVNDKGRFDKINEAYFSGGPAQALEALTDNLDINIDDYASFTWKAVADAINILGGIDVDISHDEFRLINGFITETVESTGVGSHHLKKEGPNHLDGVQAVAYARLRKMDTDFKRTERQREVANLALKKAREADLPTLNRLANAVLPQISTSIGMKDIIPIMKNIKRFHLTENQGFPTKMIDAKINKRDCVIPVTLEENVKLLHQFLFDEDQYEPSELVKRTSQQIQANVKNKK</sequence>
<dbReference type="PANTHER" id="PTHR33392">
    <property type="entry name" value="POLYISOPRENYL-TEICHOIC ACID--PEPTIDOGLYCAN TEICHOIC ACID TRANSFERASE TAGU"/>
    <property type="match status" value="1"/>
</dbReference>
<dbReference type="InterPro" id="IPR004474">
    <property type="entry name" value="LytR_CpsA_psr"/>
</dbReference>
<dbReference type="Proteomes" id="UP000237749">
    <property type="component" value="Unassembled WGS sequence"/>
</dbReference>
<evidence type="ECO:0000256" key="2">
    <source>
        <dbReference type="SAM" id="Phobius"/>
    </source>
</evidence>
<dbReference type="Gene3D" id="3.40.630.190">
    <property type="entry name" value="LCP protein"/>
    <property type="match status" value="1"/>
</dbReference>
<feature type="domain" description="Cell envelope-related transcriptional attenuator" evidence="3">
    <location>
        <begin position="96"/>
        <end position="252"/>
    </location>
</feature>
<reference evidence="4 5" key="1">
    <citation type="submission" date="2018-02" db="EMBL/GenBank/DDBJ databases">
        <title>Genomic Encyclopedia of Archaeal and Bacterial Type Strains, Phase II (KMG-II): from individual species to whole genera.</title>
        <authorList>
            <person name="Goeker M."/>
        </authorList>
    </citation>
    <scope>NUCLEOTIDE SEQUENCE [LARGE SCALE GENOMIC DNA]</scope>
    <source>
        <strain evidence="4 5">DSM 3808</strain>
    </source>
</reference>
<proteinExistence type="inferred from homology"/>
<gene>
    <name evidence="4" type="ORF">BXY41_111118</name>
</gene>
<comment type="similarity">
    <text evidence="1">Belongs to the LytR/CpsA/Psr (LCP) family.</text>
</comment>
<keyword evidence="2" id="KW-0472">Membrane</keyword>
<dbReference type="PANTHER" id="PTHR33392:SF6">
    <property type="entry name" value="POLYISOPRENYL-TEICHOIC ACID--PEPTIDOGLYCAN TEICHOIC ACID TRANSFERASE TAGU"/>
    <property type="match status" value="1"/>
</dbReference>
<dbReference type="AlphaFoldDB" id="A0A2S6HNU8"/>
<keyword evidence="2" id="KW-0812">Transmembrane</keyword>
<comment type="caution">
    <text evidence="4">The sequence shown here is derived from an EMBL/GenBank/DDBJ whole genome shotgun (WGS) entry which is preliminary data.</text>
</comment>
<evidence type="ECO:0000313" key="4">
    <source>
        <dbReference type="EMBL" id="PPK79182.1"/>
    </source>
</evidence>
<evidence type="ECO:0000313" key="5">
    <source>
        <dbReference type="Proteomes" id="UP000237749"/>
    </source>
</evidence>
<keyword evidence="5" id="KW-1185">Reference proteome</keyword>
<dbReference type="InterPro" id="IPR050922">
    <property type="entry name" value="LytR/CpsA/Psr_CW_biosynth"/>
</dbReference>
<name>A0A2S6HNU8_9FIRM</name>
<dbReference type="Pfam" id="PF03816">
    <property type="entry name" value="LytR_cpsA_psr"/>
    <property type="match status" value="1"/>
</dbReference>
<keyword evidence="2" id="KW-1133">Transmembrane helix</keyword>
<evidence type="ECO:0000259" key="3">
    <source>
        <dbReference type="Pfam" id="PF03816"/>
    </source>
</evidence>
<dbReference type="EMBL" id="PTJA01000011">
    <property type="protein sequence ID" value="PPK79182.1"/>
    <property type="molecule type" value="Genomic_DNA"/>
</dbReference>
<organism evidence="4 5">
    <name type="scientific">Lacrimispora xylanisolvens</name>
    <dbReference type="NCBI Taxonomy" id="384636"/>
    <lineage>
        <taxon>Bacteria</taxon>
        <taxon>Bacillati</taxon>
        <taxon>Bacillota</taxon>
        <taxon>Clostridia</taxon>
        <taxon>Lachnospirales</taxon>
        <taxon>Lachnospiraceae</taxon>
        <taxon>Lacrimispora</taxon>
    </lineage>
</organism>
<protein>
    <submittedName>
        <fullName evidence="4">LytR family transcriptional attenuator</fullName>
    </submittedName>
</protein>
<evidence type="ECO:0000256" key="1">
    <source>
        <dbReference type="ARBA" id="ARBA00006068"/>
    </source>
</evidence>
<accession>A0A2S6HNU8</accession>
<dbReference type="NCBIfam" id="TIGR00350">
    <property type="entry name" value="lytR_cpsA_psr"/>
    <property type="match status" value="1"/>
</dbReference>